<proteinExistence type="predicted"/>
<sequence>MELVLFAGMLIYDLASITLGTFSPRVAFLFVALIFLVRVLEGFMRKSSLMSLAIFIAGLVILFTSD</sequence>
<accession>A0ABY9T5Y8</accession>
<evidence type="ECO:0000313" key="2">
    <source>
        <dbReference type="EMBL" id="WNC14894.1"/>
    </source>
</evidence>
<evidence type="ECO:0000313" key="3">
    <source>
        <dbReference type="Proteomes" id="UP001256827"/>
    </source>
</evidence>
<keyword evidence="1" id="KW-1133">Transmembrane helix</keyword>
<feature type="transmembrane region" description="Helical" evidence="1">
    <location>
        <begin position="49"/>
        <end position="65"/>
    </location>
</feature>
<name>A0ABY9T5Y8_BREBE</name>
<evidence type="ECO:0000256" key="1">
    <source>
        <dbReference type="SAM" id="Phobius"/>
    </source>
</evidence>
<gene>
    <name evidence="2" type="ORF">RGB73_00390</name>
</gene>
<dbReference type="EMBL" id="CP134050">
    <property type="protein sequence ID" value="WNC14894.1"/>
    <property type="molecule type" value="Genomic_DNA"/>
</dbReference>
<keyword evidence="3" id="KW-1185">Reference proteome</keyword>
<keyword evidence="1" id="KW-0812">Transmembrane</keyword>
<dbReference type="RefSeq" id="WP_310767706.1">
    <property type="nucleotide sequence ID" value="NZ_CP134050.1"/>
</dbReference>
<organism evidence="2 3">
    <name type="scientific">Brevibacillus brevis</name>
    <name type="common">Bacillus brevis</name>
    <dbReference type="NCBI Taxonomy" id="1393"/>
    <lineage>
        <taxon>Bacteria</taxon>
        <taxon>Bacillati</taxon>
        <taxon>Bacillota</taxon>
        <taxon>Bacilli</taxon>
        <taxon>Bacillales</taxon>
        <taxon>Paenibacillaceae</taxon>
        <taxon>Brevibacillus</taxon>
    </lineage>
</organism>
<keyword evidence="1" id="KW-0472">Membrane</keyword>
<protein>
    <submittedName>
        <fullName evidence="2">Uncharacterized protein</fullName>
    </submittedName>
</protein>
<dbReference type="Proteomes" id="UP001256827">
    <property type="component" value="Chromosome"/>
</dbReference>
<reference evidence="2 3" key="1">
    <citation type="submission" date="2023-09" db="EMBL/GenBank/DDBJ databases">
        <title>Complete Genome and Methylome dissection of Bacillus brevis NEB573 original source of BbsI restriction endonuclease.</title>
        <authorList>
            <person name="Fomenkov A."/>
            <person name="Roberts R.D."/>
        </authorList>
    </citation>
    <scope>NUCLEOTIDE SEQUENCE [LARGE SCALE GENOMIC DNA]</scope>
    <source>
        <strain evidence="2 3">NEB573</strain>
    </source>
</reference>
<feature type="transmembrane region" description="Helical" evidence="1">
    <location>
        <begin position="14"/>
        <end position="37"/>
    </location>
</feature>